<dbReference type="Pfam" id="PF00352">
    <property type="entry name" value="TBP"/>
    <property type="match status" value="2"/>
</dbReference>
<evidence type="ECO:0000256" key="4">
    <source>
        <dbReference type="ARBA" id="ARBA00023163"/>
    </source>
</evidence>
<keyword evidence="3" id="KW-0238">DNA-binding</keyword>
<proteinExistence type="inferred from homology"/>
<evidence type="ECO:0000256" key="2">
    <source>
        <dbReference type="ARBA" id="ARBA00022737"/>
    </source>
</evidence>
<dbReference type="Gene3D" id="3.30.310.10">
    <property type="entry name" value="TATA-Binding Protein"/>
    <property type="match status" value="2"/>
</dbReference>
<sequence length="194" mass="20802">MPTPVGTEGSEYRDLQIVNIVASGTLGAGEIDVKMLAADLEVVKTVQPGRLYLSKSPGTPVAMVFRSGSYTIAGAESWQEVLDTVEWLSKVLNGVGVDIDQKIISESIVVKYLVATAELGSDVNLAAAAVALGLECTEYEPEQFPALIYRPDDVNCTIMLFSNGKVTITGGQDVETTHYVFRDIQAILTEEIGT</sequence>
<evidence type="ECO:0000256" key="1">
    <source>
        <dbReference type="ARBA" id="ARBA00005560"/>
    </source>
</evidence>
<organism evidence="5 6">
    <name type="scientific">Haloarcula salinisoli</name>
    <dbReference type="NCBI Taxonomy" id="2487746"/>
    <lineage>
        <taxon>Archaea</taxon>
        <taxon>Methanobacteriati</taxon>
        <taxon>Methanobacteriota</taxon>
        <taxon>Stenosarchaea group</taxon>
        <taxon>Halobacteria</taxon>
        <taxon>Halobacteriales</taxon>
        <taxon>Haloarculaceae</taxon>
        <taxon>Haloarcula</taxon>
    </lineage>
</organism>
<accession>A0A8J7YH68</accession>
<gene>
    <name evidence="5" type="ORF">EGD98_17370</name>
</gene>
<keyword evidence="2" id="KW-0677">Repeat</keyword>
<evidence type="ECO:0000313" key="5">
    <source>
        <dbReference type="EMBL" id="MBX0305432.1"/>
    </source>
</evidence>
<evidence type="ECO:0000256" key="3">
    <source>
        <dbReference type="ARBA" id="ARBA00023125"/>
    </source>
</evidence>
<dbReference type="InterPro" id="IPR012295">
    <property type="entry name" value="TBP_dom_sf"/>
</dbReference>
<keyword evidence="6" id="KW-1185">Reference proteome</keyword>
<keyword evidence="4" id="KW-0804">Transcription</keyword>
<dbReference type="GO" id="GO:0006352">
    <property type="term" value="P:DNA-templated transcription initiation"/>
    <property type="evidence" value="ECO:0007669"/>
    <property type="project" value="InterPro"/>
</dbReference>
<dbReference type="Proteomes" id="UP000783863">
    <property type="component" value="Unassembled WGS sequence"/>
</dbReference>
<reference evidence="5" key="1">
    <citation type="submission" date="2021-06" db="EMBL/GenBank/DDBJ databases">
        <title>Halomicroarcula sp. F24A a new haloarchaeum isolated from saline soil.</title>
        <authorList>
            <person name="Duran-Viseras A."/>
            <person name="Sanchez-Porro C."/>
            <person name="Ventosa A."/>
        </authorList>
    </citation>
    <scope>NUCLEOTIDE SEQUENCE</scope>
    <source>
        <strain evidence="5">F24A</strain>
    </source>
</reference>
<dbReference type="PRINTS" id="PR00686">
    <property type="entry name" value="TIFACTORIID"/>
</dbReference>
<dbReference type="GO" id="GO:0003677">
    <property type="term" value="F:DNA binding"/>
    <property type="evidence" value="ECO:0007669"/>
    <property type="project" value="UniProtKB-KW"/>
</dbReference>
<protein>
    <recommendedName>
        <fullName evidence="7">TATA-box-binding protein</fullName>
    </recommendedName>
</protein>
<dbReference type="SUPFAM" id="SSF55945">
    <property type="entry name" value="TATA-box binding protein-like"/>
    <property type="match status" value="2"/>
</dbReference>
<comment type="caution">
    <text evidence="5">The sequence shown here is derived from an EMBL/GenBank/DDBJ whole genome shotgun (WGS) entry which is preliminary data.</text>
</comment>
<comment type="similarity">
    <text evidence="1">Belongs to the TBP family.</text>
</comment>
<name>A0A8J7YH68_9EURY</name>
<dbReference type="EMBL" id="RKLQ01000004">
    <property type="protein sequence ID" value="MBX0305432.1"/>
    <property type="molecule type" value="Genomic_DNA"/>
</dbReference>
<dbReference type="InterPro" id="IPR000814">
    <property type="entry name" value="TBP"/>
</dbReference>
<dbReference type="AlphaFoldDB" id="A0A8J7YH68"/>
<dbReference type="PANTHER" id="PTHR10126">
    <property type="entry name" value="TATA-BOX BINDING PROTEIN"/>
    <property type="match status" value="1"/>
</dbReference>
<evidence type="ECO:0008006" key="7">
    <source>
        <dbReference type="Google" id="ProtNLM"/>
    </source>
</evidence>
<evidence type="ECO:0000313" key="6">
    <source>
        <dbReference type="Proteomes" id="UP000783863"/>
    </source>
</evidence>
<dbReference type="RefSeq" id="WP_220589672.1">
    <property type="nucleotide sequence ID" value="NZ_RKLQ01000004.1"/>
</dbReference>